<dbReference type="AlphaFoldDB" id="A0A2A2K892"/>
<reference evidence="1 2" key="1">
    <citation type="journal article" date="2017" name="Curr. Biol.">
        <title>Genome architecture and evolution of a unichromosomal asexual nematode.</title>
        <authorList>
            <person name="Fradin H."/>
            <person name="Zegar C."/>
            <person name="Gutwein M."/>
            <person name="Lucas J."/>
            <person name="Kovtun M."/>
            <person name="Corcoran D."/>
            <person name="Baugh L.R."/>
            <person name="Kiontke K."/>
            <person name="Gunsalus K."/>
            <person name="Fitch D.H."/>
            <person name="Piano F."/>
        </authorList>
    </citation>
    <scope>NUCLEOTIDE SEQUENCE [LARGE SCALE GENOMIC DNA]</scope>
    <source>
        <strain evidence="1">PF1309</strain>
    </source>
</reference>
<evidence type="ECO:0000313" key="2">
    <source>
        <dbReference type="Proteomes" id="UP000218231"/>
    </source>
</evidence>
<sequence length="268" mass="29169">MRPEAMVRVPHRLPSEAGDIALIQRIAPQHVIGGIDHRIAIARLTGKARRQGEHDAAAQDRAVRSPDIVGGRIGQVIPRPLPLRQECVGERHELCPCRIAFGQGDAIGGRQRDRPQRPDIGPARFAPQRCAMQRHAMQRLGQLWHLGRRVQLRGRPIALIVEVRVAIAAAAVKILCGIDIRVAHRRSVGLAGRHQAAMREGLVDHSPDPRALRGGGCQVQRGGGARRIQQPLLAILGGDGRQRGPVAIGHLVMRHATGIDAGQRHRPA</sequence>
<keyword evidence="2" id="KW-1185">Reference proteome</keyword>
<organism evidence="1 2">
    <name type="scientific">Diploscapter pachys</name>
    <dbReference type="NCBI Taxonomy" id="2018661"/>
    <lineage>
        <taxon>Eukaryota</taxon>
        <taxon>Metazoa</taxon>
        <taxon>Ecdysozoa</taxon>
        <taxon>Nematoda</taxon>
        <taxon>Chromadorea</taxon>
        <taxon>Rhabditida</taxon>
        <taxon>Rhabditina</taxon>
        <taxon>Rhabditomorpha</taxon>
        <taxon>Rhabditoidea</taxon>
        <taxon>Rhabditidae</taxon>
        <taxon>Diploscapter</taxon>
    </lineage>
</organism>
<name>A0A2A2K892_9BILA</name>
<proteinExistence type="predicted"/>
<dbReference type="Proteomes" id="UP000218231">
    <property type="component" value="Unassembled WGS sequence"/>
</dbReference>
<accession>A0A2A2K892</accession>
<dbReference type="EMBL" id="LIAE01009355">
    <property type="protein sequence ID" value="PAV70130.1"/>
    <property type="molecule type" value="Genomic_DNA"/>
</dbReference>
<evidence type="ECO:0000313" key="1">
    <source>
        <dbReference type="EMBL" id="PAV70130.1"/>
    </source>
</evidence>
<comment type="caution">
    <text evidence="1">The sequence shown here is derived from an EMBL/GenBank/DDBJ whole genome shotgun (WGS) entry which is preliminary data.</text>
</comment>
<protein>
    <submittedName>
        <fullName evidence="1">Uncharacterized protein</fullName>
    </submittedName>
</protein>
<gene>
    <name evidence="1" type="ORF">WR25_17274</name>
</gene>